<protein>
    <submittedName>
        <fullName evidence="1">Uncharacterized protein</fullName>
    </submittedName>
</protein>
<proteinExistence type="predicted"/>
<name>A0A0E9WEI0_ANGAN</name>
<organism evidence="1">
    <name type="scientific">Anguilla anguilla</name>
    <name type="common">European freshwater eel</name>
    <name type="synonym">Muraena anguilla</name>
    <dbReference type="NCBI Taxonomy" id="7936"/>
    <lineage>
        <taxon>Eukaryota</taxon>
        <taxon>Metazoa</taxon>
        <taxon>Chordata</taxon>
        <taxon>Craniata</taxon>
        <taxon>Vertebrata</taxon>
        <taxon>Euteleostomi</taxon>
        <taxon>Actinopterygii</taxon>
        <taxon>Neopterygii</taxon>
        <taxon>Teleostei</taxon>
        <taxon>Anguilliformes</taxon>
        <taxon>Anguillidae</taxon>
        <taxon>Anguilla</taxon>
    </lineage>
</organism>
<reference evidence="1" key="1">
    <citation type="submission" date="2014-11" db="EMBL/GenBank/DDBJ databases">
        <authorList>
            <person name="Amaro Gonzalez C."/>
        </authorList>
    </citation>
    <scope>NUCLEOTIDE SEQUENCE</scope>
</reference>
<sequence>MFLRAVAWKLCEGSCQISHSLGLCRHCKLVFCREHPLRAMLHCVLVHNMGFDHPLKYPCNKLKLEAICIIWALSAILIKFKRLSYGYLWTNQNSLRNLTQVLGENCKRSMQKFFKKYKMVE</sequence>
<dbReference type="AlphaFoldDB" id="A0A0E9WEI0"/>
<dbReference type="EMBL" id="GBXM01019793">
    <property type="protein sequence ID" value="JAH88784.1"/>
    <property type="molecule type" value="Transcribed_RNA"/>
</dbReference>
<reference evidence="1" key="2">
    <citation type="journal article" date="2015" name="Fish Shellfish Immunol.">
        <title>Early steps in the European eel (Anguilla anguilla)-Vibrio vulnificus interaction in the gills: Role of the RtxA13 toxin.</title>
        <authorList>
            <person name="Callol A."/>
            <person name="Pajuelo D."/>
            <person name="Ebbesson L."/>
            <person name="Teles M."/>
            <person name="MacKenzie S."/>
            <person name="Amaro C."/>
        </authorList>
    </citation>
    <scope>NUCLEOTIDE SEQUENCE</scope>
</reference>
<accession>A0A0E9WEI0</accession>
<evidence type="ECO:0000313" key="1">
    <source>
        <dbReference type="EMBL" id="JAH88784.1"/>
    </source>
</evidence>